<sequence length="172" mass="18298">QQRVGLREQRRGVGRRLVRREGVECVEARGGDRSRLQRYRRELEARALGADVVLLLDGEGAGLQRAEHRLEAPVGGSGQQRGDVDVAGEDGAHLHPRQAAVVGIRGVVRAGAAVRPILTIIAGIDIDVDRVAIAGEANSVDIKKGQAAAILVNTSYSITASNNAIIFKAFVP</sequence>
<gene>
    <name evidence="1" type="ORF">DI598_05410</name>
</gene>
<dbReference type="Proteomes" id="UP000249645">
    <property type="component" value="Unassembled WGS sequence"/>
</dbReference>
<organism evidence="1 2">
    <name type="scientific">Pseudopedobacter saltans</name>
    <dbReference type="NCBI Taxonomy" id="151895"/>
    <lineage>
        <taxon>Bacteria</taxon>
        <taxon>Pseudomonadati</taxon>
        <taxon>Bacteroidota</taxon>
        <taxon>Sphingobacteriia</taxon>
        <taxon>Sphingobacteriales</taxon>
        <taxon>Sphingobacteriaceae</taxon>
        <taxon>Pseudopedobacter</taxon>
    </lineage>
</organism>
<feature type="non-terminal residue" evidence="1">
    <location>
        <position position="1"/>
    </location>
</feature>
<protein>
    <submittedName>
        <fullName evidence="1">Uncharacterized protein</fullName>
    </submittedName>
</protein>
<comment type="caution">
    <text evidence="1">The sequence shown here is derived from an EMBL/GenBank/DDBJ whole genome shotgun (WGS) entry which is preliminary data.</text>
</comment>
<dbReference type="EMBL" id="QFOI01000064">
    <property type="protein sequence ID" value="PZP50527.1"/>
    <property type="molecule type" value="Genomic_DNA"/>
</dbReference>
<evidence type="ECO:0000313" key="1">
    <source>
        <dbReference type="EMBL" id="PZP50527.1"/>
    </source>
</evidence>
<proteinExistence type="predicted"/>
<name>A0A2W5F9K5_9SPHI</name>
<accession>A0A2W5F9K5</accession>
<dbReference type="AlphaFoldDB" id="A0A2W5F9K5"/>
<evidence type="ECO:0000313" key="2">
    <source>
        <dbReference type="Proteomes" id="UP000249645"/>
    </source>
</evidence>
<reference evidence="1 2" key="1">
    <citation type="submission" date="2017-11" db="EMBL/GenBank/DDBJ databases">
        <title>Infants hospitalized years apart are colonized by the same room-sourced microbial strains.</title>
        <authorList>
            <person name="Brooks B."/>
            <person name="Olm M.R."/>
            <person name="Firek B.A."/>
            <person name="Baker R."/>
            <person name="Thomas B.C."/>
            <person name="Morowitz M.J."/>
            <person name="Banfield J.F."/>
        </authorList>
    </citation>
    <scope>NUCLEOTIDE SEQUENCE [LARGE SCALE GENOMIC DNA]</scope>
    <source>
        <strain evidence="1">S2_009_000_R2_76</strain>
    </source>
</reference>